<dbReference type="OrthoDB" id="3041822at2759"/>
<feature type="transmembrane region" description="Helical" evidence="2">
    <location>
        <begin position="234"/>
        <end position="253"/>
    </location>
</feature>
<feature type="transmembrane region" description="Helical" evidence="2">
    <location>
        <begin position="123"/>
        <end position="147"/>
    </location>
</feature>
<reference evidence="3" key="1">
    <citation type="submission" date="2020-05" db="EMBL/GenBank/DDBJ databases">
        <title>Mycena genomes resolve the evolution of fungal bioluminescence.</title>
        <authorList>
            <person name="Tsai I.J."/>
        </authorList>
    </citation>
    <scope>NUCLEOTIDE SEQUENCE</scope>
    <source>
        <strain evidence="3">160909Yilan</strain>
    </source>
</reference>
<dbReference type="EMBL" id="JACAZH010000008">
    <property type="protein sequence ID" value="KAF7361541.1"/>
    <property type="molecule type" value="Genomic_DNA"/>
</dbReference>
<feature type="transmembrane region" description="Helical" evidence="2">
    <location>
        <begin position="203"/>
        <end position="228"/>
    </location>
</feature>
<feature type="transmembrane region" description="Helical" evidence="2">
    <location>
        <begin position="159"/>
        <end position="182"/>
    </location>
</feature>
<feature type="compositionally biased region" description="Polar residues" evidence="1">
    <location>
        <begin position="279"/>
        <end position="291"/>
    </location>
</feature>
<comment type="caution">
    <text evidence="3">The sequence shown here is derived from an EMBL/GenBank/DDBJ whole genome shotgun (WGS) entry which is preliminary data.</text>
</comment>
<evidence type="ECO:0000313" key="4">
    <source>
        <dbReference type="Proteomes" id="UP000623467"/>
    </source>
</evidence>
<feature type="transmembrane region" description="Helical" evidence="2">
    <location>
        <begin position="90"/>
        <end position="111"/>
    </location>
</feature>
<keyword evidence="2" id="KW-0472">Membrane</keyword>
<keyword evidence="2" id="KW-1133">Transmembrane helix</keyword>
<feature type="transmembrane region" description="Helical" evidence="2">
    <location>
        <begin position="46"/>
        <end position="70"/>
    </location>
</feature>
<feature type="region of interest" description="Disordered" evidence="1">
    <location>
        <begin position="272"/>
        <end position="291"/>
    </location>
</feature>
<evidence type="ECO:0000256" key="1">
    <source>
        <dbReference type="SAM" id="MobiDB-lite"/>
    </source>
</evidence>
<keyword evidence="4" id="KW-1185">Reference proteome</keyword>
<name>A0A8H7D7C6_9AGAR</name>
<keyword evidence="2" id="KW-0812">Transmembrane</keyword>
<evidence type="ECO:0000313" key="3">
    <source>
        <dbReference type="EMBL" id="KAF7361541.1"/>
    </source>
</evidence>
<proteinExistence type="predicted"/>
<organism evidence="3 4">
    <name type="scientific">Mycena sanguinolenta</name>
    <dbReference type="NCBI Taxonomy" id="230812"/>
    <lineage>
        <taxon>Eukaryota</taxon>
        <taxon>Fungi</taxon>
        <taxon>Dikarya</taxon>
        <taxon>Basidiomycota</taxon>
        <taxon>Agaricomycotina</taxon>
        <taxon>Agaricomycetes</taxon>
        <taxon>Agaricomycetidae</taxon>
        <taxon>Agaricales</taxon>
        <taxon>Marasmiineae</taxon>
        <taxon>Mycenaceae</taxon>
        <taxon>Mycena</taxon>
    </lineage>
</organism>
<accession>A0A8H7D7C6</accession>
<dbReference type="AlphaFoldDB" id="A0A8H7D7C6"/>
<gene>
    <name evidence="3" type="ORF">MSAN_01187700</name>
</gene>
<dbReference type="Proteomes" id="UP000623467">
    <property type="component" value="Unassembled WGS sequence"/>
</dbReference>
<feature type="transmembrane region" description="Helical" evidence="2">
    <location>
        <begin position="17"/>
        <end position="34"/>
    </location>
</feature>
<evidence type="ECO:0000256" key="2">
    <source>
        <dbReference type="SAM" id="Phobius"/>
    </source>
</evidence>
<protein>
    <submittedName>
        <fullName evidence="3">Uncharacterized protein</fullName>
    </submittedName>
</protein>
<sequence>MPESIISLGLTKTMAELLFYGVYLTLFAAVVYLFRSGNHRPPPLLLQFGIGVQFLAITAHLITAVVQAYSCLAKPNTILAVELCFLDLDAPVVVASTALFVLTSLVTDILVIQRLSVTWTHRLTVLIFPVFCLLVQAAGGVGVVITFSSATLFSLSNGWVTTTLVASLLISLYSSGMIYWKISRTARQFNVLEEGSISAASRLVTTLAIMIESAGIQTSATFALLLAFESGVGGAALMQAIGPVMFGLSTVLIHARVGLGWAKQAHGSTSTAGERYSFSAGQRTESIPMSP</sequence>